<dbReference type="EMBL" id="LWMW01000092">
    <property type="protein sequence ID" value="KZX16465.1"/>
    <property type="molecule type" value="Genomic_DNA"/>
</dbReference>
<organism evidence="1 2">
    <name type="scientific">Methanobrevibacter cuticularis</name>
    <dbReference type="NCBI Taxonomy" id="47311"/>
    <lineage>
        <taxon>Archaea</taxon>
        <taxon>Methanobacteriati</taxon>
        <taxon>Methanobacteriota</taxon>
        <taxon>Methanomada group</taxon>
        <taxon>Methanobacteria</taxon>
        <taxon>Methanobacteriales</taxon>
        <taxon>Methanobacteriaceae</taxon>
        <taxon>Methanobrevibacter</taxon>
    </lineage>
</organism>
<gene>
    <name evidence="1" type="ORF">MBCUT_08510</name>
</gene>
<dbReference type="OrthoDB" id="81902at2157"/>
<dbReference type="RefSeq" id="WP_067259302.1">
    <property type="nucleotide sequence ID" value="NZ_LWMW01000092.1"/>
</dbReference>
<evidence type="ECO:0000313" key="2">
    <source>
        <dbReference type="Proteomes" id="UP000077275"/>
    </source>
</evidence>
<proteinExistence type="predicted"/>
<protein>
    <submittedName>
        <fullName evidence="1">Uncharacterized protein</fullName>
    </submittedName>
</protein>
<evidence type="ECO:0000313" key="1">
    <source>
        <dbReference type="EMBL" id="KZX16465.1"/>
    </source>
</evidence>
<dbReference type="AlphaFoldDB" id="A0A166EB46"/>
<comment type="caution">
    <text evidence="1">The sequence shown here is derived from an EMBL/GenBank/DDBJ whole genome shotgun (WGS) entry which is preliminary data.</text>
</comment>
<reference evidence="1 2" key="1">
    <citation type="submission" date="2016-04" db="EMBL/GenBank/DDBJ databases">
        <title>Genome sequence of Methanobrevibacter cuticularis DSM 11139.</title>
        <authorList>
            <person name="Poehlein A."/>
            <person name="Seedorf H."/>
            <person name="Daniel R."/>
        </authorList>
    </citation>
    <scope>NUCLEOTIDE SEQUENCE [LARGE SCALE GENOMIC DNA]</scope>
    <source>
        <strain evidence="1 2">DSM 11139</strain>
    </source>
</reference>
<sequence>MNCRLCGHEFDEESIGRSCHGCGKKECSAIHCPKCGYANHPEYEQEFKFIISLKNKLKSIFS</sequence>
<keyword evidence="2" id="KW-1185">Reference proteome</keyword>
<accession>A0A166EB46</accession>
<dbReference type="PATRIC" id="fig|47311.3.peg.939"/>
<dbReference type="Proteomes" id="UP000077275">
    <property type="component" value="Unassembled WGS sequence"/>
</dbReference>
<name>A0A166EB46_9EURY</name>